<feature type="transmembrane region" description="Helical" evidence="6">
    <location>
        <begin position="14"/>
        <end position="40"/>
    </location>
</feature>
<protein>
    <submittedName>
        <fullName evidence="9">3-hydroxyacyl-CoA dehydrogenase</fullName>
    </submittedName>
</protein>
<dbReference type="RefSeq" id="WP_077967921.1">
    <property type="nucleotide sequence ID" value="NZ_CP045178.1"/>
</dbReference>
<feature type="binding site" evidence="5">
    <location>
        <position position="284"/>
    </location>
    <ligand>
        <name>NAD(+)</name>
        <dbReference type="ChEBI" id="CHEBI:57540"/>
    </ligand>
</feature>
<evidence type="ECO:0000313" key="9">
    <source>
        <dbReference type="EMBL" id="OON80145.1"/>
    </source>
</evidence>
<dbReference type="GO" id="GO:0070403">
    <property type="term" value="F:NAD+ binding"/>
    <property type="evidence" value="ECO:0007669"/>
    <property type="project" value="InterPro"/>
</dbReference>
<evidence type="ECO:0000256" key="2">
    <source>
        <dbReference type="ARBA" id="ARBA00009463"/>
    </source>
</evidence>
<evidence type="ECO:0000259" key="8">
    <source>
        <dbReference type="Pfam" id="PF02737"/>
    </source>
</evidence>
<comment type="pathway">
    <text evidence="1">Lipid metabolism; butanoate metabolism.</text>
</comment>
<dbReference type="Gene3D" id="1.10.1040.10">
    <property type="entry name" value="N-(1-d-carboxylethyl)-l-norvaline Dehydrogenase, domain 2"/>
    <property type="match status" value="1"/>
</dbReference>
<feature type="domain" description="3-hydroxyacyl-CoA dehydrogenase C-terminal" evidence="7">
    <location>
        <begin position="196"/>
        <end position="292"/>
    </location>
</feature>
<proteinExistence type="inferred from homology"/>
<dbReference type="GO" id="GO:0016616">
    <property type="term" value="F:oxidoreductase activity, acting on the CH-OH group of donors, NAD or NADP as acceptor"/>
    <property type="evidence" value="ECO:0007669"/>
    <property type="project" value="InterPro"/>
</dbReference>
<evidence type="ECO:0000256" key="1">
    <source>
        <dbReference type="ARBA" id="ARBA00005086"/>
    </source>
</evidence>
<feature type="binding site" evidence="5">
    <location>
        <begin position="18"/>
        <end position="23"/>
    </location>
    <ligand>
        <name>NAD(+)</name>
        <dbReference type="ChEBI" id="CHEBI:57540"/>
    </ligand>
</feature>
<dbReference type="InterPro" id="IPR036291">
    <property type="entry name" value="NAD(P)-bd_dom_sf"/>
</dbReference>
<gene>
    <name evidence="9" type="ORF">B1H18_13315</name>
</gene>
<feature type="binding site" evidence="5">
    <location>
        <position position="153"/>
    </location>
    <ligand>
        <name>NAD(+)</name>
        <dbReference type="ChEBI" id="CHEBI:57540"/>
    </ligand>
</feature>
<accession>A0A1V4AB19</accession>
<dbReference type="OrthoDB" id="3229174at2"/>
<dbReference type="SUPFAM" id="SSF48179">
    <property type="entry name" value="6-phosphogluconate dehydrogenase C-terminal domain-like"/>
    <property type="match status" value="1"/>
</dbReference>
<evidence type="ECO:0000256" key="4">
    <source>
        <dbReference type="PIRSR" id="PIRSR000105-1"/>
    </source>
</evidence>
<dbReference type="AlphaFoldDB" id="A0A1V4AB19"/>
<feature type="binding site" evidence="5">
    <location>
        <position position="129"/>
    </location>
    <ligand>
        <name>NAD(+)</name>
        <dbReference type="ChEBI" id="CHEBI:57540"/>
    </ligand>
</feature>
<dbReference type="InterPro" id="IPR008927">
    <property type="entry name" value="6-PGluconate_DH-like_C_sf"/>
</dbReference>
<dbReference type="Pfam" id="PF02737">
    <property type="entry name" value="3HCDH_N"/>
    <property type="match status" value="1"/>
</dbReference>
<keyword evidence="10" id="KW-1185">Reference proteome</keyword>
<feature type="domain" description="3-hydroxyacyl-CoA dehydrogenase NAD binding" evidence="8">
    <location>
        <begin position="14"/>
        <end position="193"/>
    </location>
</feature>
<keyword evidence="3" id="KW-0560">Oxidoreductase</keyword>
<dbReference type="PANTHER" id="PTHR48075">
    <property type="entry name" value="3-HYDROXYACYL-COA DEHYDROGENASE FAMILY PROTEIN"/>
    <property type="match status" value="1"/>
</dbReference>
<dbReference type="InterPro" id="IPR022694">
    <property type="entry name" value="3-OHacyl-CoA_DH"/>
</dbReference>
<dbReference type="InterPro" id="IPR013328">
    <property type="entry name" value="6PGD_dom2"/>
</dbReference>
<comment type="caution">
    <text evidence="9">The sequence shown here is derived from an EMBL/GenBank/DDBJ whole genome shotgun (WGS) entry which is preliminary data.</text>
</comment>
<dbReference type="Pfam" id="PF00725">
    <property type="entry name" value="3HCDH"/>
    <property type="match status" value="1"/>
</dbReference>
<dbReference type="Proteomes" id="UP000190539">
    <property type="component" value="Unassembled WGS sequence"/>
</dbReference>
<dbReference type="Gene3D" id="3.40.50.720">
    <property type="entry name" value="NAD(P)-binding Rossmann-like Domain"/>
    <property type="match status" value="1"/>
</dbReference>
<feature type="binding site" evidence="5">
    <location>
        <position position="102"/>
    </location>
    <ligand>
        <name>NAD(+)</name>
        <dbReference type="ChEBI" id="CHEBI:57540"/>
    </ligand>
</feature>
<evidence type="ECO:0000256" key="6">
    <source>
        <dbReference type="SAM" id="Phobius"/>
    </source>
</evidence>
<dbReference type="PIRSF" id="PIRSF000105">
    <property type="entry name" value="HCDH"/>
    <property type="match status" value="1"/>
</dbReference>
<feature type="site" description="Important for catalytic activity" evidence="4">
    <location>
        <position position="150"/>
    </location>
</feature>
<keyword evidence="5" id="KW-0520">NAD</keyword>
<evidence type="ECO:0000256" key="3">
    <source>
        <dbReference type="ARBA" id="ARBA00023002"/>
    </source>
</evidence>
<organism evidence="9 10">
    <name type="scientific">Streptomyces tsukubensis</name>
    <dbReference type="NCBI Taxonomy" id="83656"/>
    <lineage>
        <taxon>Bacteria</taxon>
        <taxon>Bacillati</taxon>
        <taxon>Actinomycetota</taxon>
        <taxon>Actinomycetes</taxon>
        <taxon>Kitasatosporales</taxon>
        <taxon>Streptomycetaceae</taxon>
        <taxon>Streptomyces</taxon>
    </lineage>
</organism>
<keyword evidence="6" id="KW-0812">Transmembrane</keyword>
<reference evidence="9 10" key="1">
    <citation type="submission" date="2017-02" db="EMBL/GenBank/DDBJ databases">
        <title>Draft Genome Sequence of Streptomyces tsukubaensis F601, a Producer of the immunosuppressant tacrolimus FK506.</title>
        <authorList>
            <person name="Zong G."/>
            <person name="Zhong C."/>
            <person name="Fu J."/>
            <person name="Qin R."/>
            <person name="Cao G."/>
        </authorList>
    </citation>
    <scope>NUCLEOTIDE SEQUENCE [LARGE SCALE GENOMIC DNA]</scope>
    <source>
        <strain evidence="9 10">F601</strain>
    </source>
</reference>
<keyword evidence="6" id="KW-0472">Membrane</keyword>
<evidence type="ECO:0000256" key="5">
    <source>
        <dbReference type="PIRSR" id="PIRSR000105-2"/>
    </source>
</evidence>
<comment type="similarity">
    <text evidence="2">Belongs to the 3-hydroxyacyl-CoA dehydrogenase family.</text>
</comment>
<feature type="binding site" evidence="5">
    <location>
        <position position="41"/>
    </location>
    <ligand>
        <name>NAD(+)</name>
        <dbReference type="ChEBI" id="CHEBI:57540"/>
    </ligand>
</feature>
<feature type="binding site" evidence="5">
    <location>
        <position position="107"/>
    </location>
    <ligand>
        <name>NAD(+)</name>
        <dbReference type="ChEBI" id="CHEBI:57540"/>
    </ligand>
</feature>
<keyword evidence="6" id="KW-1133">Transmembrane helix</keyword>
<dbReference type="GO" id="GO:0006631">
    <property type="term" value="P:fatty acid metabolic process"/>
    <property type="evidence" value="ECO:0007669"/>
    <property type="project" value="InterPro"/>
</dbReference>
<dbReference type="SUPFAM" id="SSF51735">
    <property type="entry name" value="NAD(P)-binding Rossmann-fold domains"/>
    <property type="match status" value="1"/>
</dbReference>
<dbReference type="PANTHER" id="PTHR48075:SF5">
    <property type="entry name" value="3-HYDROXYBUTYRYL-COA DEHYDROGENASE"/>
    <property type="match status" value="1"/>
</dbReference>
<evidence type="ECO:0000313" key="10">
    <source>
        <dbReference type="Proteomes" id="UP000190539"/>
    </source>
</evidence>
<dbReference type="InterPro" id="IPR006108">
    <property type="entry name" value="3HC_DH_C"/>
</dbReference>
<dbReference type="EMBL" id="MVFC01000008">
    <property type="protein sequence ID" value="OON80145.1"/>
    <property type="molecule type" value="Genomic_DNA"/>
</dbReference>
<dbReference type="InterPro" id="IPR006176">
    <property type="entry name" value="3-OHacyl-CoA_DH_NAD-bd"/>
</dbReference>
<name>A0A1V4AB19_9ACTN</name>
<dbReference type="STRING" id="83656.B1H18_13315"/>
<evidence type="ECO:0000259" key="7">
    <source>
        <dbReference type="Pfam" id="PF00725"/>
    </source>
</evidence>
<sequence>MADENGVSGIGRRLAVLGAGVMGSGIAALAVGHGIAVSLIDPDRHRLAEAPDAVDRQVRTARLMGALPDGARPGALVTGASPRELMTAGDGALVAVIEAVTEDADAKAEVLAEVSSLVTPGTPIVSNTSAIPIDELARAVARPGELVGTHFMNPPCLIRTVEIIRGTHTGEATLDALRALLVDLRRESVVVRDAPGFVTSRLLHPMLNDAVRVVAAGTASAESVDRLMQGCLGHPTGPLRTADLIGLDNLVDSLWVLHRRTGDEGCRPCDLLLDMVGAGHLGRKSGRGFYEYEGEQV</sequence>